<evidence type="ECO:0000256" key="1">
    <source>
        <dbReference type="ARBA" id="ARBA00008383"/>
    </source>
</evidence>
<keyword evidence="2 3" id="KW-0808">Transferase</keyword>
<dbReference type="Gene3D" id="3.40.50.10540">
    <property type="entry name" value="Crotonobetainyl-coa:carnitine coa-transferase, domain 1"/>
    <property type="match status" value="2"/>
</dbReference>
<gene>
    <name evidence="3" type="ORF">CONCODRAFT_33047</name>
</gene>
<dbReference type="OMA" id="QGMSGFM"/>
<dbReference type="Proteomes" id="UP000070444">
    <property type="component" value="Unassembled WGS sequence"/>
</dbReference>
<dbReference type="Pfam" id="PF02515">
    <property type="entry name" value="CoA_transf_3"/>
    <property type="match status" value="1"/>
</dbReference>
<dbReference type="STRING" id="796925.A0A137PHY1"/>
<keyword evidence="4" id="KW-1185">Reference proteome</keyword>
<reference evidence="3 4" key="1">
    <citation type="journal article" date="2015" name="Genome Biol. Evol.">
        <title>Phylogenomic analyses indicate that early fungi evolved digesting cell walls of algal ancestors of land plants.</title>
        <authorList>
            <person name="Chang Y."/>
            <person name="Wang S."/>
            <person name="Sekimoto S."/>
            <person name="Aerts A.L."/>
            <person name="Choi C."/>
            <person name="Clum A."/>
            <person name="LaButti K.M."/>
            <person name="Lindquist E.A."/>
            <person name="Yee Ngan C."/>
            <person name="Ohm R.A."/>
            <person name="Salamov A.A."/>
            <person name="Grigoriev I.V."/>
            <person name="Spatafora J.W."/>
            <person name="Berbee M.L."/>
        </authorList>
    </citation>
    <scope>NUCLEOTIDE SEQUENCE [LARGE SCALE GENOMIC DNA]</scope>
    <source>
        <strain evidence="3 4">NRRL 28638</strain>
    </source>
</reference>
<dbReference type="InterPro" id="IPR050483">
    <property type="entry name" value="CoA-transferase_III_domain"/>
</dbReference>
<comment type="similarity">
    <text evidence="1">Belongs to the CoA-transferase III family.</text>
</comment>
<evidence type="ECO:0000256" key="2">
    <source>
        <dbReference type="ARBA" id="ARBA00022679"/>
    </source>
</evidence>
<dbReference type="PANTHER" id="PTHR48207:SF3">
    <property type="entry name" value="SUCCINATE--HYDROXYMETHYLGLUTARATE COA-TRANSFERASE"/>
    <property type="match status" value="1"/>
</dbReference>
<dbReference type="InterPro" id="IPR003673">
    <property type="entry name" value="CoA-Trfase_fam_III"/>
</dbReference>
<organism evidence="3 4">
    <name type="scientific">Conidiobolus coronatus (strain ATCC 28846 / CBS 209.66 / NRRL 28638)</name>
    <name type="common">Delacroixia coronata</name>
    <dbReference type="NCBI Taxonomy" id="796925"/>
    <lineage>
        <taxon>Eukaryota</taxon>
        <taxon>Fungi</taxon>
        <taxon>Fungi incertae sedis</taxon>
        <taxon>Zoopagomycota</taxon>
        <taxon>Entomophthoromycotina</taxon>
        <taxon>Entomophthoromycetes</taxon>
        <taxon>Entomophthorales</taxon>
        <taxon>Ancylistaceae</taxon>
        <taxon>Conidiobolus</taxon>
    </lineage>
</organism>
<protein>
    <submittedName>
        <fullName evidence="3">CoA-transferase family III</fullName>
    </submittedName>
</protein>
<accession>A0A137PHY1</accession>
<dbReference type="EMBL" id="KQ964422">
    <property type="protein sequence ID" value="KXN74607.1"/>
    <property type="molecule type" value="Genomic_DNA"/>
</dbReference>
<dbReference type="SUPFAM" id="SSF89796">
    <property type="entry name" value="CoA-transferase family III (CaiB/BaiF)"/>
    <property type="match status" value="1"/>
</dbReference>
<proteinExistence type="inferred from homology"/>
<dbReference type="OrthoDB" id="5863171at2759"/>
<feature type="non-terminal residue" evidence="3">
    <location>
        <position position="399"/>
    </location>
</feature>
<name>A0A137PHY1_CONC2</name>
<dbReference type="GO" id="GO:0005739">
    <property type="term" value="C:mitochondrion"/>
    <property type="evidence" value="ECO:0007669"/>
    <property type="project" value="TreeGrafter"/>
</dbReference>
<feature type="non-terminal residue" evidence="3">
    <location>
        <position position="1"/>
    </location>
</feature>
<dbReference type="InterPro" id="IPR023606">
    <property type="entry name" value="CoA-Trfase_III_dom_1_sf"/>
</dbReference>
<dbReference type="GO" id="GO:0047369">
    <property type="term" value="F:succinate-hydroxymethylglutarate CoA-transferase activity"/>
    <property type="evidence" value="ECO:0007669"/>
    <property type="project" value="TreeGrafter"/>
</dbReference>
<evidence type="ECO:0000313" key="3">
    <source>
        <dbReference type="EMBL" id="KXN74607.1"/>
    </source>
</evidence>
<dbReference type="AlphaFoldDB" id="A0A137PHY1"/>
<dbReference type="PANTHER" id="PTHR48207">
    <property type="entry name" value="SUCCINATE--HYDROXYMETHYLGLUTARATE COA-TRANSFERASE"/>
    <property type="match status" value="1"/>
</dbReference>
<evidence type="ECO:0000313" key="4">
    <source>
        <dbReference type="Proteomes" id="UP000070444"/>
    </source>
</evidence>
<sequence length="399" mass="43822">LEGVRVLDLTRILAGPYCTMLLGDMGADVIKIERPTVGDDTRSWGPPFATPKNPSQTPESAYFLCVNRNKRSVTVDLKSQKGLQIIKDLVKVSDVLVENYIPGKLEEMGLGYETLKELNPKLVYASITGYGPDGPFAKTPGYDVMIEAEAGLMHITGHPESPPAKVGVAITDVCTGLYAHGAILASLLARERTGLGQKVDLSLLETQLACLVNLASSHLIGGDNPMRAGTSHPSIVPYQSFETKDGHIVVGAGNDKQFQKLLVKLNIENLKESSKFNSNPNRVKNRKELIHLLNEKFKESTTEYWLKQLKGGGFPFAPINDIEKTFKHPQVEHRKMIETVEHSTCGDIKLVGLPVKYSGVGTSIRLPPPTLGQHTQEVLKTVLNYNKHQIEELIKSKVV</sequence>